<evidence type="ECO:0000313" key="7">
    <source>
        <dbReference type="Proteomes" id="UP000663844"/>
    </source>
</evidence>
<dbReference type="Proteomes" id="UP000663845">
    <property type="component" value="Unassembled WGS sequence"/>
</dbReference>
<dbReference type="AlphaFoldDB" id="A0A819T6T9"/>
<dbReference type="Proteomes" id="UP000663868">
    <property type="component" value="Unassembled WGS sequence"/>
</dbReference>
<evidence type="ECO:0000313" key="4">
    <source>
        <dbReference type="EMBL" id="CAF1368485.1"/>
    </source>
</evidence>
<evidence type="ECO:0000256" key="2">
    <source>
        <dbReference type="SAM" id="MobiDB-lite"/>
    </source>
</evidence>
<dbReference type="EMBL" id="CAJNOE010000014">
    <property type="protein sequence ID" value="CAF0729844.1"/>
    <property type="molecule type" value="Genomic_DNA"/>
</dbReference>
<dbReference type="Proteomes" id="UP000663860">
    <property type="component" value="Unassembled WGS sequence"/>
</dbReference>
<gene>
    <name evidence="3" type="ORF">IZO911_LOCUS2761</name>
    <name evidence="4" type="ORF">JYZ213_LOCUS35989</name>
    <name evidence="5" type="ORF">KXQ929_LOCUS19305</name>
    <name evidence="6" type="ORF">OXD698_LOCUS33675</name>
</gene>
<evidence type="ECO:0000256" key="1">
    <source>
        <dbReference type="SAM" id="Coils"/>
    </source>
</evidence>
<feature type="compositionally biased region" description="Polar residues" evidence="2">
    <location>
        <begin position="92"/>
        <end position="106"/>
    </location>
</feature>
<protein>
    <submittedName>
        <fullName evidence="6">Uncharacterized protein</fullName>
    </submittedName>
</protein>
<dbReference type="EMBL" id="CAJOBB010001303">
    <property type="protein sequence ID" value="CAF3838199.1"/>
    <property type="molecule type" value="Genomic_DNA"/>
</dbReference>
<dbReference type="Proteomes" id="UP000663844">
    <property type="component" value="Unassembled WGS sequence"/>
</dbReference>
<dbReference type="EMBL" id="CAJNOG010000839">
    <property type="protein sequence ID" value="CAF1368485.1"/>
    <property type="molecule type" value="Genomic_DNA"/>
</dbReference>
<feature type="coiled-coil region" evidence="1">
    <location>
        <begin position="181"/>
        <end position="222"/>
    </location>
</feature>
<sequence>MVETVVPSYCTAYKTLNEDIVEKLLAADIESDEAAIEALVNSLLCGAKNVRNQLHKATNATEHIRITIDEQITQLVLSISSQEERVRQSEEAIQQASNNIQHSQRQLDMAQAAVHDSHNSVNAANHAVHEAEEEVRQAHICGMGRRKRRDLEDFFSNLNPIKIFREVVGKPLCSVINSGSIDNAKERRALAHQNLHHANERLHTHQQNLNTQRAQYNAAQAQHHAANIQLQSMTSALNEQRAKQSLVASLTKQLKDVEVHLNKVLGSSTVLQDEMSQLIDFDLVIEPLNNIYDEMIKNNIMKSFGFAISAETANDICSLSVAYEQCSVYMALNDYFQDLYTVIPQLNSSSNESKSGMSLKTMNVC</sequence>
<evidence type="ECO:0000313" key="5">
    <source>
        <dbReference type="EMBL" id="CAF3838199.1"/>
    </source>
</evidence>
<organism evidence="6 7">
    <name type="scientific">Adineta steineri</name>
    <dbReference type="NCBI Taxonomy" id="433720"/>
    <lineage>
        <taxon>Eukaryota</taxon>
        <taxon>Metazoa</taxon>
        <taxon>Spiralia</taxon>
        <taxon>Gnathifera</taxon>
        <taxon>Rotifera</taxon>
        <taxon>Eurotatoria</taxon>
        <taxon>Bdelloidea</taxon>
        <taxon>Adinetida</taxon>
        <taxon>Adinetidae</taxon>
        <taxon>Adineta</taxon>
    </lineage>
</organism>
<accession>A0A819T6T9</accession>
<dbReference type="EMBL" id="CAJOAZ010004669">
    <property type="protein sequence ID" value="CAF4070200.1"/>
    <property type="molecule type" value="Genomic_DNA"/>
</dbReference>
<evidence type="ECO:0000313" key="6">
    <source>
        <dbReference type="EMBL" id="CAF4070200.1"/>
    </source>
</evidence>
<evidence type="ECO:0000313" key="3">
    <source>
        <dbReference type="EMBL" id="CAF0729844.1"/>
    </source>
</evidence>
<comment type="caution">
    <text evidence="6">The sequence shown here is derived from an EMBL/GenBank/DDBJ whole genome shotgun (WGS) entry which is preliminary data.</text>
</comment>
<proteinExistence type="predicted"/>
<keyword evidence="1" id="KW-0175">Coiled coil</keyword>
<name>A0A819T6T9_9BILA</name>
<feature type="region of interest" description="Disordered" evidence="2">
    <location>
        <begin position="91"/>
        <end position="120"/>
    </location>
</feature>
<reference evidence="6" key="1">
    <citation type="submission" date="2021-02" db="EMBL/GenBank/DDBJ databases">
        <authorList>
            <person name="Nowell W R."/>
        </authorList>
    </citation>
    <scope>NUCLEOTIDE SEQUENCE</scope>
</reference>